<protein>
    <submittedName>
        <fullName evidence="1">Uncharacterized protein</fullName>
    </submittedName>
</protein>
<name>A0ABZ2K7C5_9BACT</name>
<dbReference type="EMBL" id="CP089982">
    <property type="protein sequence ID" value="WXA94592.1"/>
    <property type="molecule type" value="Genomic_DNA"/>
</dbReference>
<dbReference type="RefSeq" id="WP_394845202.1">
    <property type="nucleotide sequence ID" value="NZ_CP089982.1"/>
</dbReference>
<accession>A0ABZ2K7C5</accession>
<gene>
    <name evidence="1" type="ORF">LZC95_50270</name>
</gene>
<organism evidence="1 2">
    <name type="scientific">Pendulispora brunnea</name>
    <dbReference type="NCBI Taxonomy" id="2905690"/>
    <lineage>
        <taxon>Bacteria</taxon>
        <taxon>Pseudomonadati</taxon>
        <taxon>Myxococcota</taxon>
        <taxon>Myxococcia</taxon>
        <taxon>Myxococcales</taxon>
        <taxon>Sorangiineae</taxon>
        <taxon>Pendulisporaceae</taxon>
        <taxon>Pendulispora</taxon>
    </lineage>
</organism>
<reference evidence="1 2" key="1">
    <citation type="submission" date="2021-12" db="EMBL/GenBank/DDBJ databases">
        <title>Discovery of the Pendulisporaceae a myxobacterial family with distinct sporulation behavior and unique specialized metabolism.</title>
        <authorList>
            <person name="Garcia R."/>
            <person name="Popoff A."/>
            <person name="Bader C.D."/>
            <person name="Loehr J."/>
            <person name="Walesch S."/>
            <person name="Walt C."/>
            <person name="Boldt J."/>
            <person name="Bunk B."/>
            <person name="Haeckl F.J.F.P.J."/>
            <person name="Gunesch A.P."/>
            <person name="Birkelbach J."/>
            <person name="Nuebel U."/>
            <person name="Pietschmann T."/>
            <person name="Bach T."/>
            <person name="Mueller R."/>
        </authorList>
    </citation>
    <scope>NUCLEOTIDE SEQUENCE [LARGE SCALE GENOMIC DNA]</scope>
    <source>
        <strain evidence="1 2">MSr12523</strain>
    </source>
</reference>
<sequence length="156" mass="17648">MGNKRSPDTSNECGQKADHERYECKSALCAPVDECVLLRSKVGHPRPLLEQAVDRERDVPVLLASFLFELVTLFIAKPSPLEFLTLKLKDIGESTTNRLERAMNLAANEFERICNFIDASLERAQLCPRRYVERRRAVGFQAIHPPAGGRPKNSVW</sequence>
<evidence type="ECO:0000313" key="1">
    <source>
        <dbReference type="EMBL" id="WXA94592.1"/>
    </source>
</evidence>
<keyword evidence="2" id="KW-1185">Reference proteome</keyword>
<evidence type="ECO:0000313" key="2">
    <source>
        <dbReference type="Proteomes" id="UP001379533"/>
    </source>
</evidence>
<dbReference type="Proteomes" id="UP001379533">
    <property type="component" value="Chromosome"/>
</dbReference>
<proteinExistence type="predicted"/>